<dbReference type="CDD" id="cd00303">
    <property type="entry name" value="retropepsin_like"/>
    <property type="match status" value="1"/>
</dbReference>
<proteinExistence type="predicted"/>
<evidence type="ECO:0000259" key="5">
    <source>
        <dbReference type="Pfam" id="PF24626"/>
    </source>
</evidence>
<feature type="region of interest" description="Disordered" evidence="1">
    <location>
        <begin position="858"/>
        <end position="877"/>
    </location>
</feature>
<name>A0A6A3BCT6_HIBSY</name>
<keyword evidence="7" id="KW-1185">Reference proteome</keyword>
<dbReference type="PANTHER" id="PTHR45835">
    <property type="entry name" value="YALI0A06105P"/>
    <property type="match status" value="1"/>
</dbReference>
<dbReference type="Gene3D" id="3.30.420.10">
    <property type="entry name" value="Ribonuclease H-like superfamily/Ribonuclease H"/>
    <property type="match status" value="1"/>
</dbReference>
<dbReference type="Gene3D" id="1.10.340.70">
    <property type="match status" value="1"/>
</dbReference>
<evidence type="ECO:0000313" key="7">
    <source>
        <dbReference type="Proteomes" id="UP000436088"/>
    </source>
</evidence>
<feature type="region of interest" description="Disordered" evidence="1">
    <location>
        <begin position="25"/>
        <end position="54"/>
    </location>
</feature>
<evidence type="ECO:0000256" key="2">
    <source>
        <dbReference type="SAM" id="Phobius"/>
    </source>
</evidence>
<dbReference type="InterPro" id="IPR012337">
    <property type="entry name" value="RNaseH-like_sf"/>
</dbReference>
<dbReference type="InterPro" id="IPR041588">
    <property type="entry name" value="Integrase_H2C2"/>
</dbReference>
<dbReference type="GO" id="GO:0003676">
    <property type="term" value="F:nucleic acid binding"/>
    <property type="evidence" value="ECO:0007669"/>
    <property type="project" value="InterPro"/>
</dbReference>
<dbReference type="CDD" id="cd01647">
    <property type="entry name" value="RT_LTR"/>
    <property type="match status" value="1"/>
</dbReference>
<dbReference type="InterPro" id="IPR043128">
    <property type="entry name" value="Rev_trsase/Diguanyl_cyclase"/>
</dbReference>
<dbReference type="InterPro" id="IPR056924">
    <property type="entry name" value="SH3_Tf2-1"/>
</dbReference>
<dbReference type="InterPro" id="IPR036397">
    <property type="entry name" value="RNaseH_sf"/>
</dbReference>
<dbReference type="Gene3D" id="2.40.70.10">
    <property type="entry name" value="Acid Proteases"/>
    <property type="match status" value="1"/>
</dbReference>
<dbReference type="Pfam" id="PF00078">
    <property type="entry name" value="RVT_1"/>
    <property type="match status" value="1"/>
</dbReference>
<dbReference type="Gene3D" id="3.10.10.10">
    <property type="entry name" value="HIV Type 1 Reverse Transcriptase, subunit A, domain 1"/>
    <property type="match status" value="1"/>
</dbReference>
<dbReference type="Pfam" id="PF17921">
    <property type="entry name" value="Integrase_H2C2"/>
    <property type="match status" value="1"/>
</dbReference>
<gene>
    <name evidence="6" type="ORF">F3Y22_tig00110210pilonHSYRG00154</name>
</gene>
<feature type="domain" description="Integrase zinc-binding" evidence="4">
    <location>
        <begin position="563"/>
        <end position="597"/>
    </location>
</feature>
<sequence length="1073" mass="123554">MSLLTNLSIILMHADSINLRRAAERENRDGSGSEIYEENSEHLISSESASAPAHQGMPVPEFGAFMQALDAILTWFQPTSPPPSPRTPQMLIPKELRSLGAPEFRGEEDESLMNADLWLNDVIVMLENEFKNKYIGEQFMRSMLLKFLNLKKGNRAVHEYEVEYNKLSLYATEGVCRLLSSICFLFGETGHCAQNCPQRFGDRSVKTEISLAPPSRSRVRGRSGGQSVSIKRQETRGVARIYNIKTNEDMDDPKIITCTFHLFYEHVFVLVYPGSTHSYISTKLIRARGIPLEPIFSEMIAVNPMGHSARVTQVCRKCPIKIQWVVFPTNLMELPFDEFEIILGMDWLSPHHGWVDCHKKRLFLKDVKGSEIVVIGEKVKSPSNVISAMTAKKMMSKGCLSFLANVIYTRVSEVRLNDIPTVKEFLEVFPEELPGLPSDRVVEFMIDVYLGTTMFSKIDLRSGYHQLKIKEDDISKTVFWTRYRHYKFVVIPFGLTNGPAAFMDFMNRVFQPYLDQFVVKRWIELLKDYDLIIDYHPKKANVVADALSRKIFAALWALDARENKMYEDLKSRYRWPSMKRTVSEFVVKYLTCQQVKAEHQVPSGLLQPIYIPEWKWEGVTMDFVSGLPLSLRKKDSIWVIVDRLTKTAHFIPVRVDYSMDKYAELYIKEIVRLHGSWERYLPLVEFTYNNSYQSSIKMAPYEDLYGRKCRTPLNWFELKDRDLVGLELMKEMEEKLKVIQDNLKIASDRQKSYADLKIKEIEFQVGNNVFLKVSPWKKVLRFGNKGKLSPRFIEPYEILNKVGPVAYQLALPPDMDKIHNVSHVSMLRRYRLVKVLWQNHKVEEATWERDEDKRKQFPHLFVSDRNQAPKSSKKKGTKCATHRIHHMLMNDRIGTKHGSLELAGGTLSIGFTNITDYSVLVGLASGLEPVCSQTYRIKDITTMAATYCMHSLLDLLTNTLLQPLMVFLRLQRVTKPMMWCSLVAVMFHLHLNYVSVIAMRLEMRWTTGIEGAFGGMIPILRLNSTLMMAFTGILIQTTNMINIFPMALIGCIFAHVRKKLRAGKPYKAKPPTL</sequence>
<dbReference type="Gene3D" id="3.30.70.270">
    <property type="match status" value="1"/>
</dbReference>
<feature type="transmembrane region" description="Helical" evidence="2">
    <location>
        <begin position="1040"/>
        <end position="1056"/>
    </location>
</feature>
<comment type="caution">
    <text evidence="6">The sequence shown here is derived from an EMBL/GenBank/DDBJ whole genome shotgun (WGS) entry which is preliminary data.</text>
</comment>
<dbReference type="SUPFAM" id="SSF56672">
    <property type="entry name" value="DNA/RNA polymerases"/>
    <property type="match status" value="1"/>
</dbReference>
<evidence type="ECO:0000259" key="4">
    <source>
        <dbReference type="Pfam" id="PF17921"/>
    </source>
</evidence>
<organism evidence="6 7">
    <name type="scientific">Hibiscus syriacus</name>
    <name type="common">Rose of Sharon</name>
    <dbReference type="NCBI Taxonomy" id="106335"/>
    <lineage>
        <taxon>Eukaryota</taxon>
        <taxon>Viridiplantae</taxon>
        <taxon>Streptophyta</taxon>
        <taxon>Embryophyta</taxon>
        <taxon>Tracheophyta</taxon>
        <taxon>Spermatophyta</taxon>
        <taxon>Magnoliopsida</taxon>
        <taxon>eudicotyledons</taxon>
        <taxon>Gunneridae</taxon>
        <taxon>Pentapetalae</taxon>
        <taxon>rosids</taxon>
        <taxon>malvids</taxon>
        <taxon>Malvales</taxon>
        <taxon>Malvaceae</taxon>
        <taxon>Malvoideae</taxon>
        <taxon>Hibiscus</taxon>
    </lineage>
</organism>
<dbReference type="SUPFAM" id="SSF53098">
    <property type="entry name" value="Ribonuclease H-like"/>
    <property type="match status" value="1"/>
</dbReference>
<evidence type="ECO:0000313" key="6">
    <source>
        <dbReference type="EMBL" id="KAE8713428.1"/>
    </source>
</evidence>
<feature type="domain" description="Reverse transcriptase" evidence="3">
    <location>
        <begin position="419"/>
        <end position="517"/>
    </location>
</feature>
<evidence type="ECO:0000259" key="3">
    <source>
        <dbReference type="Pfam" id="PF00078"/>
    </source>
</evidence>
<evidence type="ECO:0000256" key="1">
    <source>
        <dbReference type="SAM" id="MobiDB-lite"/>
    </source>
</evidence>
<dbReference type="EMBL" id="VEPZ02000878">
    <property type="protein sequence ID" value="KAE8713428.1"/>
    <property type="molecule type" value="Genomic_DNA"/>
</dbReference>
<keyword evidence="2" id="KW-0812">Transmembrane</keyword>
<feature type="transmembrane region" description="Helical" evidence="2">
    <location>
        <begin position="1011"/>
        <end position="1034"/>
    </location>
</feature>
<dbReference type="Pfam" id="PF08284">
    <property type="entry name" value="RVP_2"/>
    <property type="match status" value="1"/>
</dbReference>
<feature type="transmembrane region" description="Helical" evidence="2">
    <location>
        <begin position="976"/>
        <end position="999"/>
    </location>
</feature>
<keyword evidence="2" id="KW-1133">Transmembrane helix</keyword>
<dbReference type="Pfam" id="PF24626">
    <property type="entry name" value="SH3_Tf2-1"/>
    <property type="match status" value="1"/>
</dbReference>
<feature type="domain" description="Tf2-1-like SH3-like" evidence="5">
    <location>
        <begin position="766"/>
        <end position="831"/>
    </location>
</feature>
<dbReference type="InterPro" id="IPR021109">
    <property type="entry name" value="Peptidase_aspartic_dom_sf"/>
</dbReference>
<accession>A0A6A3BCT6</accession>
<dbReference type="InterPro" id="IPR000477">
    <property type="entry name" value="RT_dom"/>
</dbReference>
<dbReference type="AlphaFoldDB" id="A0A6A3BCT6"/>
<reference evidence="6" key="1">
    <citation type="submission" date="2019-09" db="EMBL/GenBank/DDBJ databases">
        <title>Draft genome information of white flower Hibiscus syriacus.</title>
        <authorList>
            <person name="Kim Y.-M."/>
        </authorList>
    </citation>
    <scope>NUCLEOTIDE SEQUENCE [LARGE SCALE GENOMIC DNA]</scope>
    <source>
        <strain evidence="6">YM2019G1</strain>
    </source>
</reference>
<dbReference type="InterPro" id="IPR043502">
    <property type="entry name" value="DNA/RNA_pol_sf"/>
</dbReference>
<dbReference type="PANTHER" id="PTHR45835:SF99">
    <property type="entry name" value="CHROMO DOMAIN-CONTAINING PROTEIN-RELATED"/>
    <property type="match status" value="1"/>
</dbReference>
<dbReference type="Proteomes" id="UP000436088">
    <property type="component" value="Unassembled WGS sequence"/>
</dbReference>
<keyword evidence="2" id="KW-0472">Membrane</keyword>
<protein>
    <submittedName>
        <fullName evidence="6">Uncharacterized protein</fullName>
    </submittedName>
</protein>